<dbReference type="GO" id="GO:0000981">
    <property type="term" value="F:DNA-binding transcription factor activity, RNA polymerase II-specific"/>
    <property type="evidence" value="ECO:0007669"/>
    <property type="project" value="TreeGrafter"/>
</dbReference>
<keyword evidence="3 5" id="KW-0863">Zinc-finger</keyword>
<feature type="domain" description="C2H2-type" evidence="7">
    <location>
        <begin position="498"/>
        <end position="526"/>
    </location>
</feature>
<gene>
    <name evidence="8" type="ORF">TCAL_02217</name>
</gene>
<dbReference type="SMART" id="SM00355">
    <property type="entry name" value="ZnF_C2H2"/>
    <property type="match status" value="9"/>
</dbReference>
<dbReference type="OrthoDB" id="6408474at2759"/>
<evidence type="ECO:0000256" key="5">
    <source>
        <dbReference type="PROSITE-ProRule" id="PRU00042"/>
    </source>
</evidence>
<evidence type="ECO:0000256" key="1">
    <source>
        <dbReference type="ARBA" id="ARBA00022723"/>
    </source>
</evidence>
<feature type="domain" description="C2H2-type" evidence="7">
    <location>
        <begin position="329"/>
        <end position="351"/>
    </location>
</feature>
<accession>A0A553P6M9</accession>
<dbReference type="PANTHER" id="PTHR24379">
    <property type="entry name" value="KRAB AND ZINC FINGER DOMAIN-CONTAINING"/>
    <property type="match status" value="1"/>
</dbReference>
<evidence type="ECO:0000256" key="2">
    <source>
        <dbReference type="ARBA" id="ARBA00022737"/>
    </source>
</evidence>
<organism evidence="8 9">
    <name type="scientific">Tigriopus californicus</name>
    <name type="common">Marine copepod</name>
    <dbReference type="NCBI Taxonomy" id="6832"/>
    <lineage>
        <taxon>Eukaryota</taxon>
        <taxon>Metazoa</taxon>
        <taxon>Ecdysozoa</taxon>
        <taxon>Arthropoda</taxon>
        <taxon>Crustacea</taxon>
        <taxon>Multicrustacea</taxon>
        <taxon>Hexanauplia</taxon>
        <taxon>Copepoda</taxon>
        <taxon>Harpacticoida</taxon>
        <taxon>Harpacticidae</taxon>
        <taxon>Tigriopus</taxon>
    </lineage>
</organism>
<feature type="domain" description="C2H2-type" evidence="7">
    <location>
        <begin position="414"/>
        <end position="442"/>
    </location>
</feature>
<evidence type="ECO:0000259" key="7">
    <source>
        <dbReference type="PROSITE" id="PS50157"/>
    </source>
</evidence>
<keyword evidence="4" id="KW-0862">Zinc</keyword>
<sequence>MSDEDGNKILDDLGLIQVKVGSWIWILREEPDFYVGQQDPFHTLCLLYDEKSQHYIFRVLGRSFQSGSCASKQELWSKCRTMFHEKAACLGFQAMKPHSFPLSCSFSPQCLVVTSTVGKKLDPKSVKCTQCSEFVASSGDIADLLHGMIDEIKVEDANQVETKREGLSDEKDDKEVIREVTEIFSPGNAALKPKIELEDDEPSLEGFWNEKKKRGRPKKQSVDEDFDNDDKPLVRKKNRQECLICHKLITENKLERHLKFIHYKSEFKCDVCPQSFDFAQDLVSHSQKIHPTTPNLHCPQCKEPFEILKLVKHAKSCIDQAKKDTPLNFQCDICGKSFNNSHVFKSHKWSHMPPSFACQLCSYKATTSGNLKIHQRVHETGHEVVCPICGKMLKHKASLSAHVKLTHDTGIPKLPCERCGQTFKCRTSLMKHILRAHEDSEEWTCKKCHKKTGGKHEFRAHMRIHDEPTIVCPTCGIKVKTQRNLKAHMRTHTGEAPYKCHLCERTFKTSSPYYYHMMHVHNVKGKTHLYSTPLMEEDSLEARPIS</sequence>
<protein>
    <recommendedName>
        <fullName evidence="7">C2H2-type domain-containing protein</fullName>
    </recommendedName>
</protein>
<dbReference type="GO" id="GO:0008270">
    <property type="term" value="F:zinc ion binding"/>
    <property type="evidence" value="ECO:0007669"/>
    <property type="project" value="UniProtKB-KW"/>
</dbReference>
<keyword evidence="9" id="KW-1185">Reference proteome</keyword>
<dbReference type="GO" id="GO:0000977">
    <property type="term" value="F:RNA polymerase II transcription regulatory region sequence-specific DNA binding"/>
    <property type="evidence" value="ECO:0007669"/>
    <property type="project" value="TreeGrafter"/>
</dbReference>
<keyword evidence="2" id="KW-0677">Repeat</keyword>
<comment type="caution">
    <text evidence="8">The sequence shown here is derived from an EMBL/GenBank/DDBJ whole genome shotgun (WGS) entry which is preliminary data.</text>
</comment>
<dbReference type="Proteomes" id="UP000318571">
    <property type="component" value="Chromosome 3"/>
</dbReference>
<dbReference type="PANTHER" id="PTHR24379:SF121">
    <property type="entry name" value="C2H2-TYPE DOMAIN-CONTAINING PROTEIN"/>
    <property type="match status" value="1"/>
</dbReference>
<reference evidence="8 9" key="1">
    <citation type="journal article" date="2018" name="Nat. Ecol. Evol.">
        <title>Genomic signatures of mitonuclear coevolution across populations of Tigriopus californicus.</title>
        <authorList>
            <person name="Barreto F.S."/>
            <person name="Watson E.T."/>
            <person name="Lima T.G."/>
            <person name="Willett C.S."/>
            <person name="Edmands S."/>
            <person name="Li W."/>
            <person name="Burton R.S."/>
        </authorList>
    </citation>
    <scope>NUCLEOTIDE SEQUENCE [LARGE SCALE GENOMIC DNA]</scope>
    <source>
        <strain evidence="8 9">San Diego</strain>
    </source>
</reference>
<feature type="domain" description="C2H2-type" evidence="7">
    <location>
        <begin position="384"/>
        <end position="412"/>
    </location>
</feature>
<dbReference type="GO" id="GO:0005634">
    <property type="term" value="C:nucleus"/>
    <property type="evidence" value="ECO:0007669"/>
    <property type="project" value="TreeGrafter"/>
</dbReference>
<dbReference type="InterPro" id="IPR013087">
    <property type="entry name" value="Znf_C2H2_type"/>
</dbReference>
<dbReference type="EMBL" id="VCGU01000007">
    <property type="protein sequence ID" value="TRY73332.1"/>
    <property type="molecule type" value="Genomic_DNA"/>
</dbReference>
<evidence type="ECO:0000256" key="6">
    <source>
        <dbReference type="SAM" id="MobiDB-lite"/>
    </source>
</evidence>
<evidence type="ECO:0000313" key="8">
    <source>
        <dbReference type="EMBL" id="TRY73332.1"/>
    </source>
</evidence>
<feature type="domain" description="C2H2-type" evidence="7">
    <location>
        <begin position="267"/>
        <end position="290"/>
    </location>
</feature>
<keyword evidence="1" id="KW-0479">Metal-binding</keyword>
<dbReference type="Pfam" id="PF12874">
    <property type="entry name" value="zf-met"/>
    <property type="match status" value="1"/>
</dbReference>
<dbReference type="InterPro" id="IPR036236">
    <property type="entry name" value="Znf_C2H2_sf"/>
</dbReference>
<dbReference type="Pfam" id="PF00096">
    <property type="entry name" value="zf-C2H2"/>
    <property type="match status" value="2"/>
</dbReference>
<evidence type="ECO:0000256" key="4">
    <source>
        <dbReference type="ARBA" id="ARBA00022833"/>
    </source>
</evidence>
<dbReference type="STRING" id="6832.A0A553P6M9"/>
<dbReference type="SUPFAM" id="SSF57667">
    <property type="entry name" value="beta-beta-alpha zinc fingers"/>
    <property type="match status" value="5"/>
</dbReference>
<feature type="region of interest" description="Disordered" evidence="6">
    <location>
        <begin position="202"/>
        <end position="232"/>
    </location>
</feature>
<name>A0A553P6M9_TIGCA</name>
<dbReference type="PROSITE" id="PS00028">
    <property type="entry name" value="ZINC_FINGER_C2H2_1"/>
    <property type="match status" value="6"/>
</dbReference>
<proteinExistence type="predicted"/>
<feature type="domain" description="C2H2-type" evidence="7">
    <location>
        <begin position="356"/>
        <end position="383"/>
    </location>
</feature>
<feature type="domain" description="C2H2-type" evidence="7">
    <location>
        <begin position="470"/>
        <end position="497"/>
    </location>
</feature>
<evidence type="ECO:0000313" key="9">
    <source>
        <dbReference type="Proteomes" id="UP000318571"/>
    </source>
</evidence>
<dbReference type="PROSITE" id="PS50157">
    <property type="entry name" value="ZINC_FINGER_C2H2_2"/>
    <property type="match status" value="7"/>
</dbReference>
<dbReference type="OMA" id="CFREKRI"/>
<evidence type="ECO:0000256" key="3">
    <source>
        <dbReference type="ARBA" id="ARBA00022771"/>
    </source>
</evidence>
<dbReference type="AlphaFoldDB" id="A0A553P6M9"/>
<dbReference type="Gene3D" id="3.30.160.60">
    <property type="entry name" value="Classic Zinc Finger"/>
    <property type="match status" value="6"/>
</dbReference>